<dbReference type="Proteomes" id="UP000324800">
    <property type="component" value="Unassembled WGS sequence"/>
</dbReference>
<sequence>MKANRIMLKRKKMNKPMKQHQTKTKTIELMQSLGPQIMRIQAHNHKNNKGLNALSQMEKDDSDPAPAGVQKKPRQREGSKKSKTEGLNTTDEPSQGNNAQAQTKPTSKALKPKVISKKGTKNLNKLHPYQKTLMMRGKRSIAPDLAGTLQPREVSVEISPW</sequence>
<proteinExistence type="predicted"/>
<feature type="compositionally biased region" description="Basic and acidic residues" evidence="1">
    <location>
        <begin position="75"/>
        <end position="84"/>
    </location>
</feature>
<reference evidence="2 3" key="1">
    <citation type="submission" date="2019-03" db="EMBL/GenBank/DDBJ databases">
        <title>Single cell metagenomics reveals metabolic interactions within the superorganism composed of flagellate Streblomastix strix and complex community of Bacteroidetes bacteria on its surface.</title>
        <authorList>
            <person name="Treitli S.C."/>
            <person name="Kolisko M."/>
            <person name="Husnik F."/>
            <person name="Keeling P."/>
            <person name="Hampl V."/>
        </authorList>
    </citation>
    <scope>NUCLEOTIDE SEQUENCE [LARGE SCALE GENOMIC DNA]</scope>
    <source>
        <strain evidence="2">ST1C</strain>
    </source>
</reference>
<evidence type="ECO:0000256" key="1">
    <source>
        <dbReference type="SAM" id="MobiDB-lite"/>
    </source>
</evidence>
<organism evidence="2 3">
    <name type="scientific">Streblomastix strix</name>
    <dbReference type="NCBI Taxonomy" id="222440"/>
    <lineage>
        <taxon>Eukaryota</taxon>
        <taxon>Metamonada</taxon>
        <taxon>Preaxostyla</taxon>
        <taxon>Oxymonadida</taxon>
        <taxon>Streblomastigidae</taxon>
        <taxon>Streblomastix</taxon>
    </lineage>
</organism>
<name>A0A5J4RFG5_9EUKA</name>
<dbReference type="EMBL" id="SNRW01042486">
    <property type="protein sequence ID" value="KAA6332085.1"/>
    <property type="molecule type" value="Genomic_DNA"/>
</dbReference>
<feature type="compositionally biased region" description="Polar residues" evidence="1">
    <location>
        <begin position="85"/>
        <end position="106"/>
    </location>
</feature>
<comment type="caution">
    <text evidence="2">The sequence shown here is derived from an EMBL/GenBank/DDBJ whole genome shotgun (WGS) entry which is preliminary data.</text>
</comment>
<dbReference type="AlphaFoldDB" id="A0A5J4RFG5"/>
<protein>
    <submittedName>
        <fullName evidence="2">Uncharacterized protein</fullName>
    </submittedName>
</protein>
<accession>A0A5J4RFG5</accession>
<evidence type="ECO:0000313" key="2">
    <source>
        <dbReference type="EMBL" id="KAA6332085.1"/>
    </source>
</evidence>
<feature type="compositionally biased region" description="Basic residues" evidence="1">
    <location>
        <begin position="110"/>
        <end position="120"/>
    </location>
</feature>
<feature type="non-terminal residue" evidence="2">
    <location>
        <position position="161"/>
    </location>
</feature>
<gene>
    <name evidence="2" type="ORF">EZS28_053318</name>
</gene>
<evidence type="ECO:0000313" key="3">
    <source>
        <dbReference type="Proteomes" id="UP000324800"/>
    </source>
</evidence>
<feature type="region of interest" description="Disordered" evidence="1">
    <location>
        <begin position="1"/>
        <end position="130"/>
    </location>
</feature>
<feature type="compositionally biased region" description="Basic residues" evidence="1">
    <location>
        <begin position="7"/>
        <end position="23"/>
    </location>
</feature>